<comment type="caution">
    <text evidence="2">The sequence shown here is derived from an EMBL/GenBank/DDBJ whole genome shotgun (WGS) entry which is preliminary data.</text>
</comment>
<dbReference type="Pfam" id="PF15375">
    <property type="entry name" value="FSAF1"/>
    <property type="match status" value="1"/>
</dbReference>
<evidence type="ECO:0000313" key="2">
    <source>
        <dbReference type="EMBL" id="KAK5066520.1"/>
    </source>
</evidence>
<evidence type="ECO:0000256" key="1">
    <source>
        <dbReference type="SAM" id="MobiDB-lite"/>
    </source>
</evidence>
<dbReference type="PANTHER" id="PTHR28096">
    <property type="entry name" value="PROTEIN FAF1"/>
    <property type="match status" value="1"/>
</dbReference>
<evidence type="ECO:0000313" key="3">
    <source>
        <dbReference type="Proteomes" id="UP001345691"/>
    </source>
</evidence>
<name>A0ABR0JKJ5_9EURO</name>
<dbReference type="PANTHER" id="PTHR28096:SF1">
    <property type="entry name" value="PROTEIN FAF1"/>
    <property type="match status" value="1"/>
</dbReference>
<feature type="region of interest" description="Disordered" evidence="1">
    <location>
        <begin position="221"/>
        <end position="293"/>
    </location>
</feature>
<protein>
    <submittedName>
        <fullName evidence="2">Pre-rRNA processing and 40S ribosomal subunit assembly</fullName>
    </submittedName>
</protein>
<sequence length="293" mass="32672">MLGKRKRDVAVVTRPRYANPEGERPSSSPDDVGTDIFRRYFESTFEPLPEKATTATPSLLEDEEADEDEDEDEDEDLDVPEQDLPWEGLSDAGEEAAPVEIIEHRLVVDSGEDGDIPRPQYKTFMSAKPPKEVQQGANENPDKGEDEDDSSEALNLKHDLDLQRLLKESHLLEQAKSASIPGTHRHKALDMRMQSLGSKDSLFHQEKMPLSHRKGILAKATSREAMRRKEAKENGIILEKPSGKARSTIRRERGVDAPAVGKFRGGTLKLSKKDVLDIQGSGRSRSGGKKSRR</sequence>
<keyword evidence="3" id="KW-1185">Reference proteome</keyword>
<feature type="region of interest" description="Disordered" evidence="1">
    <location>
        <begin position="1"/>
        <end position="155"/>
    </location>
</feature>
<feature type="compositionally biased region" description="Basic and acidic residues" evidence="1">
    <location>
        <begin position="221"/>
        <end position="233"/>
    </location>
</feature>
<gene>
    <name evidence="2" type="primary">FAF1</name>
    <name evidence="2" type="ORF">LTR69_001866</name>
</gene>
<organism evidence="2 3">
    <name type="scientific">Exophiala sideris</name>
    <dbReference type="NCBI Taxonomy" id="1016849"/>
    <lineage>
        <taxon>Eukaryota</taxon>
        <taxon>Fungi</taxon>
        <taxon>Dikarya</taxon>
        <taxon>Ascomycota</taxon>
        <taxon>Pezizomycotina</taxon>
        <taxon>Eurotiomycetes</taxon>
        <taxon>Chaetothyriomycetidae</taxon>
        <taxon>Chaetothyriales</taxon>
        <taxon>Herpotrichiellaceae</taxon>
        <taxon>Exophiala</taxon>
    </lineage>
</organism>
<feature type="compositionally biased region" description="Acidic residues" evidence="1">
    <location>
        <begin position="60"/>
        <end position="81"/>
    </location>
</feature>
<reference evidence="2 3" key="1">
    <citation type="submission" date="2023-08" db="EMBL/GenBank/DDBJ databases">
        <title>Black Yeasts Isolated from many extreme environments.</title>
        <authorList>
            <person name="Coleine C."/>
            <person name="Stajich J.E."/>
            <person name="Selbmann L."/>
        </authorList>
    </citation>
    <scope>NUCLEOTIDE SEQUENCE [LARGE SCALE GENOMIC DNA]</scope>
    <source>
        <strain evidence="2 3">CCFEE 6328</strain>
    </source>
</reference>
<dbReference type="EMBL" id="JAVRRF010000003">
    <property type="protein sequence ID" value="KAK5066520.1"/>
    <property type="molecule type" value="Genomic_DNA"/>
</dbReference>
<dbReference type="Proteomes" id="UP001345691">
    <property type="component" value="Unassembled WGS sequence"/>
</dbReference>
<accession>A0ABR0JKJ5</accession>
<dbReference type="InterPro" id="IPR053030">
    <property type="entry name" value="Ribosomal_biogenesis_FAF1-like"/>
</dbReference>
<dbReference type="InterPro" id="IPR027973">
    <property type="entry name" value="FSAF1-like"/>
</dbReference>
<proteinExistence type="predicted"/>